<evidence type="ECO:0000256" key="1">
    <source>
        <dbReference type="SAM" id="MobiDB-lite"/>
    </source>
</evidence>
<name>A0ABN7AW24_9HEMI</name>
<accession>A0ABN7AW24</accession>
<dbReference type="PROSITE" id="PS51497">
    <property type="entry name" value="UMA"/>
    <property type="match status" value="1"/>
</dbReference>
<dbReference type="InterPro" id="IPR023340">
    <property type="entry name" value="UMA"/>
</dbReference>
<sequence>MRIPDAILNLMFCSSTMNWLFGKKKPSLEVYVAEETPEGFTPVSTREYESPLPPYPTVPRLDNPAPYVAPYPPTPSPYPPSAMPYPPTPYPPTARSGPNPATKSGDSVNPLDSIPFVLAKSLAINRTRSDSDIESIKLLLNHVSARIDWLYSYDFELERSVIAEHNSKLGV</sequence>
<organism evidence="3 4">
    <name type="scientific">Nesidiocoris tenuis</name>
    <dbReference type="NCBI Taxonomy" id="355587"/>
    <lineage>
        <taxon>Eukaryota</taxon>
        <taxon>Metazoa</taxon>
        <taxon>Ecdysozoa</taxon>
        <taxon>Arthropoda</taxon>
        <taxon>Hexapoda</taxon>
        <taxon>Insecta</taxon>
        <taxon>Pterygota</taxon>
        <taxon>Neoptera</taxon>
        <taxon>Paraneoptera</taxon>
        <taxon>Hemiptera</taxon>
        <taxon>Heteroptera</taxon>
        <taxon>Panheteroptera</taxon>
        <taxon>Cimicomorpha</taxon>
        <taxon>Miridae</taxon>
        <taxon>Dicyphina</taxon>
        <taxon>Nesidiocoris</taxon>
    </lineage>
</organism>
<keyword evidence="4" id="KW-1185">Reference proteome</keyword>
<evidence type="ECO:0000313" key="4">
    <source>
        <dbReference type="Proteomes" id="UP001307889"/>
    </source>
</evidence>
<feature type="region of interest" description="Disordered" evidence="1">
    <location>
        <begin position="63"/>
        <end position="108"/>
    </location>
</feature>
<feature type="domain" description="UMA" evidence="2">
    <location>
        <begin position="111"/>
        <end position="162"/>
    </location>
</feature>
<protein>
    <recommendedName>
        <fullName evidence="2">UMA domain-containing protein</fullName>
    </recommendedName>
</protein>
<dbReference type="EMBL" id="AP028915">
    <property type="protein sequence ID" value="BES96380.1"/>
    <property type="molecule type" value="Genomic_DNA"/>
</dbReference>
<feature type="compositionally biased region" description="Pro residues" evidence="1">
    <location>
        <begin position="67"/>
        <end position="92"/>
    </location>
</feature>
<gene>
    <name evidence="3" type="ORF">NTJ_09191</name>
</gene>
<evidence type="ECO:0000259" key="2">
    <source>
        <dbReference type="PROSITE" id="PS51497"/>
    </source>
</evidence>
<reference evidence="3 4" key="1">
    <citation type="submission" date="2023-09" db="EMBL/GenBank/DDBJ databases">
        <title>Nesidiocoris tenuis whole genome shotgun sequence.</title>
        <authorList>
            <person name="Shibata T."/>
            <person name="Shimoda M."/>
            <person name="Kobayashi T."/>
            <person name="Uehara T."/>
        </authorList>
    </citation>
    <scope>NUCLEOTIDE SEQUENCE [LARGE SCALE GENOMIC DNA]</scope>
    <source>
        <strain evidence="3 4">Japan</strain>
    </source>
</reference>
<dbReference type="Proteomes" id="UP001307889">
    <property type="component" value="Chromosome 7"/>
</dbReference>
<proteinExistence type="predicted"/>
<evidence type="ECO:0000313" key="3">
    <source>
        <dbReference type="EMBL" id="BES96380.1"/>
    </source>
</evidence>